<sequence>MPDQDKKVKTTEKSAEKNQQGITTRDYSDLKRLRCLLNVQSSKQQLPAINFNSAPNSMTKSELAIKVGGHTSRGQWHESTEAVELENFSINYKNERNFSKHPQHKLFQEIFTALVKNRLICREWVNRAPSIHFLRVLICLRLLMRDPCYQEILHSLGGIENLAQYMEIVANEYLGYGDEQHSVDKLVNMTYIFQKLAAVKDQREWVTTSGAHKTLVNLLGARDTNVLLGALLALASLAERLTAELLRLLCAEPQVKEQVKLYEGIPVLLSLLHSDHLKLLWSVVWILVQVCEDPETSVEIRIWGGIKQILHILQGDRNFVSDRSSIGSLSSANAAGRIQQLHLSEDLSPREIQENTFSLQAACCAALTELVLNDTNAHQVVQENGVYIIAKLILPNKQKNAAKTNLLQCYAFRALRFLFSMERNRPLFKRLFPTDLFEIFIDIGHYVRDISAYEELVSKLNLLVEDELKQIAENIESINQNKAPSKYIGNYAILDHLGSGAFGCVYKVRKRSGHNLLAMKEVNLHNPAFGKDKKDRDSSVKNIVSELTIIKEQLYHPNIVRYYKTFLENDRLYIVMELIEGAPLGEHFSSLKEKQHHFTEERLWKIFIQLCLALRYLHKEKRIVHRDLTPNNIMLGDKDKVTVTDFGLAKQKQENSKLTSVVGTILYSCPEVLKSEPYGEKADVWAAGCILYQMATLSPPFYSTNMLSLATKIVEAVYEPVPEGIYSEKVTDTISRCLTPDAEARPDVVEVSSMISDIMMKYLDSLSTSQLALEKKLERERRRTQRYFMEANRNAVTCHHELALLSQETFEKASLSSSSSGAASLKSELSESSTDLPPEGFQAPCGKDEDRACDEILSDDNFNLENIEKDIFSELDDELDISDNCSSSSSSPLKESTFRILKRSFSASGGERQSQTRDFTGGIGSRPRPALLPFELLLKVPPLMLRAHIKELEAELVTGWQSHSLPAVILRSLKDHGPQMSTFLWQASAGIAVSQRKVRQISDPIQQILIQLHKIIYITQLPPALHHNLKRRVIERFKKSLFSQQSNPCNLKSEIKKLSQGSPEPIEPNFFTADYHLLRHSSGGNSLSPNDPTGLSSSSDLEEGITYEQMQTVIEEVLEESGYYNFTSNRYHSYPWGTKNHPAKR</sequence>
<gene>
    <name evidence="2" type="primary">NEK10</name>
</gene>
<reference evidence="2" key="1">
    <citation type="submission" date="2025-08" db="UniProtKB">
        <authorList>
            <consortium name="RefSeq"/>
        </authorList>
    </citation>
    <scope>IDENTIFICATION</scope>
</reference>
<evidence type="ECO:0000313" key="1">
    <source>
        <dbReference type="Proteomes" id="UP000694850"/>
    </source>
</evidence>
<keyword evidence="1" id="KW-1185">Reference proteome</keyword>
<evidence type="ECO:0000313" key="2">
    <source>
        <dbReference type="RefSeq" id="XP_042636228.1"/>
    </source>
</evidence>
<dbReference type="RefSeq" id="XP_042636228.1">
    <property type="nucleotide sequence ID" value="XM_042780294.1"/>
</dbReference>
<keyword evidence="2" id="KW-0418">Kinase</keyword>
<organism evidence="1 2">
    <name type="scientific">Orycteropus afer afer</name>
    <dbReference type="NCBI Taxonomy" id="1230840"/>
    <lineage>
        <taxon>Eukaryota</taxon>
        <taxon>Metazoa</taxon>
        <taxon>Chordata</taxon>
        <taxon>Craniata</taxon>
        <taxon>Vertebrata</taxon>
        <taxon>Euteleostomi</taxon>
        <taxon>Mammalia</taxon>
        <taxon>Eutheria</taxon>
        <taxon>Afrotheria</taxon>
        <taxon>Tubulidentata</taxon>
        <taxon>Orycteropodidae</taxon>
        <taxon>Orycteropus</taxon>
    </lineage>
</organism>
<proteinExistence type="predicted"/>
<dbReference type="Proteomes" id="UP000694850">
    <property type="component" value="Unplaced"/>
</dbReference>
<keyword evidence="2" id="KW-0808">Transferase</keyword>
<name>A0AC54Z4T8_ORYAF</name>
<protein>
    <submittedName>
        <fullName evidence="2">Serine/threonine-protein kinase Nek10</fullName>
    </submittedName>
</protein>
<accession>A0AC54Z4T8</accession>